<dbReference type="STRING" id="1348612.A0A397G5Z5"/>
<dbReference type="InterPro" id="IPR000719">
    <property type="entry name" value="Prot_kinase_dom"/>
</dbReference>
<reference evidence="3 4" key="1">
    <citation type="submission" date="2018-08" db="EMBL/GenBank/DDBJ databases">
        <title>Genome and evolution of the arbuscular mycorrhizal fungus Diversispora epigaea (formerly Glomus versiforme) and its bacterial endosymbionts.</title>
        <authorList>
            <person name="Sun X."/>
            <person name="Fei Z."/>
            <person name="Harrison M."/>
        </authorList>
    </citation>
    <scope>NUCLEOTIDE SEQUENCE [LARGE SCALE GENOMIC DNA]</scope>
    <source>
        <strain evidence="3 4">IT104</strain>
    </source>
</reference>
<dbReference type="OrthoDB" id="2431639at2759"/>
<organism evidence="3 4">
    <name type="scientific">Diversispora epigaea</name>
    <dbReference type="NCBI Taxonomy" id="1348612"/>
    <lineage>
        <taxon>Eukaryota</taxon>
        <taxon>Fungi</taxon>
        <taxon>Fungi incertae sedis</taxon>
        <taxon>Mucoromycota</taxon>
        <taxon>Glomeromycotina</taxon>
        <taxon>Glomeromycetes</taxon>
        <taxon>Diversisporales</taxon>
        <taxon>Diversisporaceae</taxon>
        <taxon>Diversispora</taxon>
    </lineage>
</organism>
<dbReference type="Proteomes" id="UP000266861">
    <property type="component" value="Unassembled WGS sequence"/>
</dbReference>
<dbReference type="Pfam" id="PF07714">
    <property type="entry name" value="PK_Tyr_Ser-Thr"/>
    <property type="match status" value="2"/>
</dbReference>
<sequence>MSLPYNKKDSFEGALKGRFIKEFNYDTFENITRIASGAFGTVYRADSTNLGKNVALKSLHENNELFYEQFVRELTNITAVDYHDNIINFYGISIDPLTKTHYLVLQYAKDGDLRTYLKKNFESLDWKIKINMAKDITNGLRCIHEENIVHKDLHSKNILVHEGRLLITDLGLSQSVNTNSNSITGGMGMIAYTDPEYLRNPMEYKRNKASDIYSLGVLFWELSSGRPPFNNIPNLEIYKLVTSGEREKYINETPKDYINVYSKAWKNDPNQRPTIKNIFDSLENINLVNIYNDSDDNQDIQLEAYANNQSQAFIDICSKDSVSMESIYSSFATSNWVEVTVMKNLQELSTPPSALSNEYDNVTKGNQIILYNYNDFKDLKYVEKGAYSATLMNGKRTVALKSIVIFNTELFDNELKQYLRASSHENIIGFYGISQKDSKSNECILVLEYANGGTLRDHLKSNFEKLEWSDKLNLAQQIVKAIEHLHSNDIIHGDLHSKNILLQDNTIKISDFGIARLSTESSIDSKNSLGSIEYSDPIFLKRLGKYSKTKASDIYSIGILLWEISSGKIPYESKFQDELDLIFYVSRGNREDPIVGTPQDYINIYQDCWNQDPDQRPNIEKVIQDFEYVDLSNIFVELIDWSQNKPVSSLVLPTRIIPNPLFPSRLDELFSTIINKEHVAQLSSWIDQKSTIYSLLNIPYEFQLILQGSRDGFHPKTFWNMCHGHAGTIVVAKVAGTDEIVGGYNPLAWDNSTKGVFMETNDSFIFSLKNGNIQSSILSRVQDQSGALHYHNSNDQNIYGPWFGNWEFMMGSDVSDFTQDKQCLCFNTNCYEKPIRKTTEYFSIVDYEVFKIIKIHTIR</sequence>
<protein>
    <recommendedName>
        <fullName evidence="5">Protein kinase domain-containing protein</fullName>
    </recommendedName>
</protein>
<dbReference type="PANTHER" id="PTHR44329">
    <property type="entry name" value="SERINE/THREONINE-PROTEIN KINASE TNNI3K-RELATED"/>
    <property type="match status" value="1"/>
</dbReference>
<evidence type="ECO:0000313" key="4">
    <source>
        <dbReference type="Proteomes" id="UP000266861"/>
    </source>
</evidence>
<dbReference type="PROSITE" id="PS50011">
    <property type="entry name" value="PROTEIN_KINASE_DOM"/>
    <property type="match status" value="2"/>
</dbReference>
<evidence type="ECO:0000259" key="2">
    <source>
        <dbReference type="PROSITE" id="PS51886"/>
    </source>
</evidence>
<dbReference type="PRINTS" id="PR00109">
    <property type="entry name" value="TYRKINASE"/>
</dbReference>
<keyword evidence="4" id="KW-1185">Reference proteome</keyword>
<dbReference type="EMBL" id="PQFF01000515">
    <property type="protein sequence ID" value="RHZ46442.1"/>
    <property type="molecule type" value="Genomic_DNA"/>
</dbReference>
<dbReference type="SUPFAM" id="SSF56112">
    <property type="entry name" value="Protein kinase-like (PK-like)"/>
    <property type="match status" value="2"/>
</dbReference>
<feature type="domain" description="Protein kinase" evidence="1">
    <location>
        <begin position="376"/>
        <end position="629"/>
    </location>
</feature>
<dbReference type="GO" id="GO:0005524">
    <property type="term" value="F:ATP binding"/>
    <property type="evidence" value="ECO:0007669"/>
    <property type="project" value="InterPro"/>
</dbReference>
<name>A0A397G5Z5_9GLOM</name>
<dbReference type="Gene3D" id="1.10.510.10">
    <property type="entry name" value="Transferase(Phosphotransferase) domain 1"/>
    <property type="match status" value="2"/>
</dbReference>
<dbReference type="PROSITE" id="PS51886">
    <property type="entry name" value="TLDC"/>
    <property type="match status" value="1"/>
</dbReference>
<accession>A0A397G5Z5</accession>
<comment type="caution">
    <text evidence="3">The sequence shown here is derived from an EMBL/GenBank/DDBJ whole genome shotgun (WGS) entry which is preliminary data.</text>
</comment>
<dbReference type="AlphaFoldDB" id="A0A397G5Z5"/>
<dbReference type="InterPro" id="IPR001245">
    <property type="entry name" value="Ser-Thr/Tyr_kinase_cat_dom"/>
</dbReference>
<dbReference type="Pfam" id="PF07534">
    <property type="entry name" value="TLD"/>
    <property type="match status" value="1"/>
</dbReference>
<evidence type="ECO:0000259" key="1">
    <source>
        <dbReference type="PROSITE" id="PS50011"/>
    </source>
</evidence>
<feature type="domain" description="Protein kinase" evidence="1">
    <location>
        <begin position="28"/>
        <end position="287"/>
    </location>
</feature>
<dbReference type="InterPro" id="IPR011009">
    <property type="entry name" value="Kinase-like_dom_sf"/>
</dbReference>
<feature type="domain" description="TLDc" evidence="2">
    <location>
        <begin position="672"/>
        <end position="853"/>
    </location>
</feature>
<gene>
    <name evidence="3" type="ORF">Glove_621g48</name>
</gene>
<dbReference type="InterPro" id="IPR006571">
    <property type="entry name" value="TLDc_dom"/>
</dbReference>
<evidence type="ECO:0000313" key="3">
    <source>
        <dbReference type="EMBL" id="RHZ46442.1"/>
    </source>
</evidence>
<dbReference type="GO" id="GO:0004674">
    <property type="term" value="F:protein serine/threonine kinase activity"/>
    <property type="evidence" value="ECO:0007669"/>
    <property type="project" value="TreeGrafter"/>
</dbReference>
<dbReference type="InterPro" id="IPR051681">
    <property type="entry name" value="Ser/Thr_Kinases-Pseudokinases"/>
</dbReference>
<evidence type="ECO:0008006" key="5">
    <source>
        <dbReference type="Google" id="ProtNLM"/>
    </source>
</evidence>
<proteinExistence type="predicted"/>